<gene>
    <name evidence="3" type="ORF">HU200_006123</name>
</gene>
<evidence type="ECO:0000259" key="2">
    <source>
        <dbReference type="PROSITE" id="PS51140"/>
    </source>
</evidence>
<dbReference type="AlphaFoldDB" id="A0A835KQX9"/>
<dbReference type="InterPro" id="IPR003892">
    <property type="entry name" value="CUE"/>
</dbReference>
<dbReference type="InterPro" id="IPR041806">
    <property type="entry name" value="CID5/6/7_CUE"/>
</dbReference>
<dbReference type="CDD" id="cd14371">
    <property type="entry name" value="CUE_CID7_like"/>
    <property type="match status" value="1"/>
</dbReference>
<evidence type="ECO:0000256" key="1">
    <source>
        <dbReference type="SAM" id="MobiDB-lite"/>
    </source>
</evidence>
<reference evidence="3" key="1">
    <citation type="submission" date="2020-07" db="EMBL/GenBank/DDBJ databases">
        <title>Genome sequence and genetic diversity analysis of an under-domesticated orphan crop, white fonio (Digitaria exilis).</title>
        <authorList>
            <person name="Bennetzen J.L."/>
            <person name="Chen S."/>
            <person name="Ma X."/>
            <person name="Wang X."/>
            <person name="Yssel A.E.J."/>
            <person name="Chaluvadi S.R."/>
            <person name="Johnson M."/>
            <person name="Gangashetty P."/>
            <person name="Hamidou F."/>
            <person name="Sanogo M.D."/>
            <person name="Zwaenepoel A."/>
            <person name="Wallace J."/>
            <person name="Van De Peer Y."/>
            <person name="Van Deynze A."/>
        </authorList>
    </citation>
    <scope>NUCLEOTIDE SEQUENCE</scope>
    <source>
        <tissue evidence="3">Leaves</tissue>
    </source>
</reference>
<comment type="caution">
    <text evidence="3">The sequence shown here is derived from an EMBL/GenBank/DDBJ whole genome shotgun (WGS) entry which is preliminary data.</text>
</comment>
<accession>A0A835KQX9</accession>
<proteinExistence type="predicted"/>
<dbReference type="PANTHER" id="PTHR37252:SF3">
    <property type="entry name" value="POLYADENYLATE-BINDING PROTEIN-INTERACTING PROTEIN 6"/>
    <property type="match status" value="1"/>
</dbReference>
<dbReference type="InterPro" id="IPR009060">
    <property type="entry name" value="UBA-like_sf"/>
</dbReference>
<dbReference type="InterPro" id="IPR038981">
    <property type="entry name" value="CID5/CID6"/>
</dbReference>
<evidence type="ECO:0000313" key="3">
    <source>
        <dbReference type="EMBL" id="KAF8772128.1"/>
    </source>
</evidence>
<dbReference type="SUPFAM" id="SSF46934">
    <property type="entry name" value="UBA-like"/>
    <property type="match status" value="1"/>
</dbReference>
<sequence length="218" mass="24193">MEGCFQLNPNASPFIPGSLSSFAVSDKAPENQADFLAFFSESSSKGGTSGDTFDPSEYEENDMDPVALATMLFSMFPNVSTDFIDELFKANDFDINLTVDMLHELSSQDMLHDDADDINDLHDGQGLPGDSYRHAEVSESNSNLNEDLQNEKSATTSDVESVLPKFSNISLVDNDLVCAVFSWCLYFTYIVEDKWWQVVTPYLLNNLFLICLFIAGPA</sequence>
<name>A0A835KQX9_9POAL</name>
<organism evidence="3 4">
    <name type="scientific">Digitaria exilis</name>
    <dbReference type="NCBI Taxonomy" id="1010633"/>
    <lineage>
        <taxon>Eukaryota</taxon>
        <taxon>Viridiplantae</taxon>
        <taxon>Streptophyta</taxon>
        <taxon>Embryophyta</taxon>
        <taxon>Tracheophyta</taxon>
        <taxon>Spermatophyta</taxon>
        <taxon>Magnoliopsida</taxon>
        <taxon>Liliopsida</taxon>
        <taxon>Poales</taxon>
        <taxon>Poaceae</taxon>
        <taxon>PACMAD clade</taxon>
        <taxon>Panicoideae</taxon>
        <taxon>Panicodae</taxon>
        <taxon>Paniceae</taxon>
        <taxon>Anthephorinae</taxon>
        <taxon>Digitaria</taxon>
    </lineage>
</organism>
<dbReference type="PROSITE" id="PS51140">
    <property type="entry name" value="CUE"/>
    <property type="match status" value="1"/>
</dbReference>
<keyword evidence="4" id="KW-1185">Reference proteome</keyword>
<protein>
    <recommendedName>
        <fullName evidence="2">CUE domain-containing protein</fullName>
    </recommendedName>
</protein>
<evidence type="ECO:0000313" key="4">
    <source>
        <dbReference type="Proteomes" id="UP000636709"/>
    </source>
</evidence>
<dbReference type="Pfam" id="PF02845">
    <property type="entry name" value="CUE"/>
    <property type="match status" value="1"/>
</dbReference>
<dbReference type="PANTHER" id="PTHR37252">
    <property type="entry name" value="POLYADENYLATE-BINDING PROTEIN-INTERACTING PROTEIN 6"/>
    <property type="match status" value="1"/>
</dbReference>
<feature type="region of interest" description="Disordered" evidence="1">
    <location>
        <begin position="136"/>
        <end position="156"/>
    </location>
</feature>
<dbReference type="Proteomes" id="UP000636709">
    <property type="component" value="Unassembled WGS sequence"/>
</dbReference>
<dbReference type="EMBL" id="JACEFO010000429">
    <property type="protein sequence ID" value="KAF8772128.1"/>
    <property type="molecule type" value="Genomic_DNA"/>
</dbReference>
<dbReference type="OrthoDB" id="675902at2759"/>
<feature type="domain" description="CUE" evidence="2">
    <location>
        <begin position="64"/>
        <end position="107"/>
    </location>
</feature>
<dbReference type="GO" id="GO:0043130">
    <property type="term" value="F:ubiquitin binding"/>
    <property type="evidence" value="ECO:0007669"/>
    <property type="project" value="InterPro"/>
</dbReference>
<feature type="compositionally biased region" description="Polar residues" evidence="1">
    <location>
        <begin position="138"/>
        <end position="156"/>
    </location>
</feature>
<dbReference type="Gene3D" id="1.10.8.10">
    <property type="entry name" value="DNA helicase RuvA subunit, C-terminal domain"/>
    <property type="match status" value="1"/>
</dbReference>